<comment type="similarity">
    <text evidence="1">Belongs to the glycosyltransferase 32 family.</text>
</comment>
<feature type="region of interest" description="Disordered" evidence="2">
    <location>
        <begin position="52"/>
        <end position="74"/>
    </location>
</feature>
<dbReference type="SUPFAM" id="SSF53448">
    <property type="entry name" value="Nucleotide-diphospho-sugar transferases"/>
    <property type="match status" value="1"/>
</dbReference>
<feature type="compositionally biased region" description="Basic and acidic residues" evidence="2">
    <location>
        <begin position="510"/>
        <end position="521"/>
    </location>
</feature>
<feature type="region of interest" description="Disordered" evidence="2">
    <location>
        <begin position="471"/>
        <end position="603"/>
    </location>
</feature>
<accession>A0A8K0KXF0</accession>
<protein>
    <recommendedName>
        <fullName evidence="5">Initiation-specific alpha-1,6-mannosyltransferase</fullName>
    </recommendedName>
</protein>
<evidence type="ECO:0008006" key="5">
    <source>
        <dbReference type="Google" id="ProtNLM"/>
    </source>
</evidence>
<dbReference type="AlphaFoldDB" id="A0A8K0KXF0"/>
<dbReference type="PANTHER" id="PTHR31834">
    <property type="entry name" value="INITIATION-SPECIFIC ALPHA-1,6-MANNOSYLTRANSFERASE"/>
    <property type="match status" value="1"/>
</dbReference>
<evidence type="ECO:0000256" key="2">
    <source>
        <dbReference type="SAM" id="MobiDB-lite"/>
    </source>
</evidence>
<evidence type="ECO:0000313" key="3">
    <source>
        <dbReference type="EMBL" id="KAG8624378.1"/>
    </source>
</evidence>
<feature type="compositionally biased region" description="Basic and acidic residues" evidence="2">
    <location>
        <begin position="493"/>
        <end position="502"/>
    </location>
</feature>
<evidence type="ECO:0000313" key="4">
    <source>
        <dbReference type="Proteomes" id="UP000809789"/>
    </source>
</evidence>
<dbReference type="InterPro" id="IPR039367">
    <property type="entry name" value="Och1-like"/>
</dbReference>
<dbReference type="EMBL" id="JAESVG020000009">
    <property type="protein sequence ID" value="KAG8624378.1"/>
    <property type="molecule type" value="Genomic_DNA"/>
</dbReference>
<dbReference type="InterPro" id="IPR007577">
    <property type="entry name" value="GlycoTrfase_DXD_sugar-bd_CS"/>
</dbReference>
<dbReference type="GO" id="GO:0006487">
    <property type="term" value="P:protein N-linked glycosylation"/>
    <property type="evidence" value="ECO:0007669"/>
    <property type="project" value="TreeGrafter"/>
</dbReference>
<feature type="compositionally biased region" description="Low complexity" evidence="2">
    <location>
        <begin position="560"/>
        <end position="570"/>
    </location>
</feature>
<dbReference type="Pfam" id="PF04488">
    <property type="entry name" value="Gly_transf_sug"/>
    <property type="match status" value="1"/>
</dbReference>
<dbReference type="GO" id="GO:0000136">
    <property type="term" value="C:mannan polymerase complex"/>
    <property type="evidence" value="ECO:0007669"/>
    <property type="project" value="TreeGrafter"/>
</dbReference>
<dbReference type="Proteomes" id="UP000809789">
    <property type="component" value="Unassembled WGS sequence"/>
</dbReference>
<name>A0A8K0KXF0_9PEZI</name>
<dbReference type="InterPro" id="IPR029044">
    <property type="entry name" value="Nucleotide-diphossugar_trans"/>
</dbReference>
<reference evidence="3" key="1">
    <citation type="submission" date="2021-07" db="EMBL/GenBank/DDBJ databases">
        <title>Elsinoe batatas strain:CRI-CJ2 Genome sequencing and assembly.</title>
        <authorList>
            <person name="Huang L."/>
        </authorList>
    </citation>
    <scope>NUCLEOTIDE SEQUENCE</scope>
    <source>
        <strain evidence="3">CRI-CJ2</strain>
    </source>
</reference>
<dbReference type="GO" id="GO:0000009">
    <property type="term" value="F:alpha-1,6-mannosyltransferase activity"/>
    <property type="evidence" value="ECO:0007669"/>
    <property type="project" value="InterPro"/>
</dbReference>
<gene>
    <name evidence="3" type="ORF">KVT40_007445</name>
</gene>
<dbReference type="Gene3D" id="3.90.550.20">
    <property type="match status" value="1"/>
</dbReference>
<sequence length="603" mass="66112">MHSMSSLRPFWLLAIIGYLTYLSISSKSISSHVKSVVPHKFTSMSMRRQHEWSGSIHRGTSARERTSSRHRSSGVGISVAGGTNIFTAGYSARVTELLDQPFPKNIWQKSPLNLRRRNTRNIASWHKMNPGWRHVHLSDEESDEFVARIFKNRPAITRFWKRLTVPVVRSDVLRYLILLAKGGVYTDSDTECMEPIDEWIPEEYRNGKINAVVGIEWDSPPKYAFAKPVSFVQWTFMVKPGHPLMENMVSRAMANLELIARQQRKEVDDADLGFEDILFSTGPGGLSDSVVHHLQDQGIDFVPEMLSGIKEPKQLGDVLILPVNAFGWGQPHSHSGDPAYGKAFAKHKFDGSWFKTDEQLRAEAVNELGLAKPNEAPAAVDKAPEVKPEDKKAIEKVVEEKKAAAAAKEAEAKKVQQVVAKQKEAEAKELKKVVAAKEAEEIDPEEIDNSATENIVDAMDVLEEHEQLVAEEEEKAAKQKVIEAPGAGGVKPTFEKKGKLGKDGSLGAGRKSDPVQEKKAAADVAGGKASAKLAPPGLAAKAGPKAKPKGKSSETKKGKSAAPAKGKTSPGRLPAKKAAKKVAHEDEVDEEELNAMEVAALYD</sequence>
<dbReference type="PANTHER" id="PTHR31834:SF8">
    <property type="entry name" value="TRANSFERASE, PUTATIVE (AFU_ORTHOLOGUE AFUA_6G14040)-RELATED"/>
    <property type="match status" value="1"/>
</dbReference>
<evidence type="ECO:0000256" key="1">
    <source>
        <dbReference type="ARBA" id="ARBA00009003"/>
    </source>
</evidence>
<feature type="compositionally biased region" description="Low complexity" evidence="2">
    <location>
        <begin position="522"/>
        <end position="543"/>
    </location>
</feature>
<organism evidence="3 4">
    <name type="scientific">Elsinoe batatas</name>
    <dbReference type="NCBI Taxonomy" id="2601811"/>
    <lineage>
        <taxon>Eukaryota</taxon>
        <taxon>Fungi</taxon>
        <taxon>Dikarya</taxon>
        <taxon>Ascomycota</taxon>
        <taxon>Pezizomycotina</taxon>
        <taxon>Dothideomycetes</taxon>
        <taxon>Dothideomycetidae</taxon>
        <taxon>Myriangiales</taxon>
        <taxon>Elsinoaceae</taxon>
        <taxon>Elsinoe</taxon>
    </lineage>
</organism>
<dbReference type="OrthoDB" id="409543at2759"/>
<keyword evidence="4" id="KW-1185">Reference proteome</keyword>
<proteinExistence type="inferred from homology"/>
<comment type="caution">
    <text evidence="3">The sequence shown here is derived from an EMBL/GenBank/DDBJ whole genome shotgun (WGS) entry which is preliminary data.</text>
</comment>